<keyword evidence="4" id="KW-1185">Reference proteome</keyword>
<name>A0AAD5XGH2_9FUNG</name>
<sequence>MSNTILQQQGQQVSAVKIVEEDVANTGGPAWPSWIPTINTNSIEISPNLDDDATDALNNISLASTEAHFPPWRAALETALKDNERDDAAHLYASLATIKSFGRPSNHCVFFRGFLSDGIECQETPCTKDDTTGSLSADAVERLANVLVFAVDVRSGSVDDLVHGSKIFPETRQQIRVSGTIQLIASPNHILAKSHQISSAPSFASLQNFPALDWESLRREMWRKVSAVRRASYTWPTTRHDVTRSGSTGYHQVLSVYPNVVDAAAKNSVVEGGVATEIVVDRQNGQEAAMGLLGLPIVTSLDANSDNEFARQESAETVNGQGLQDQQQQQQIQNNSIKKTKNHHHHDHKQQHEHRAIAFNNFCLLLLDVDGADNVEMCKAPHAHTKYRRTIESVGGISGTESASGFIGHAGNAEVVRVSVADRIFSIDNLVGGGEGCSTTDGLVKRVDKWTVKNVLG</sequence>
<feature type="compositionally biased region" description="Basic residues" evidence="1">
    <location>
        <begin position="338"/>
        <end position="351"/>
    </location>
</feature>
<evidence type="ECO:0000313" key="3">
    <source>
        <dbReference type="EMBL" id="KAJ3137231.1"/>
    </source>
</evidence>
<evidence type="ECO:0000259" key="2">
    <source>
        <dbReference type="Pfam" id="PF12766"/>
    </source>
</evidence>
<reference evidence="3" key="1">
    <citation type="submission" date="2020-05" db="EMBL/GenBank/DDBJ databases">
        <title>Phylogenomic resolution of chytrid fungi.</title>
        <authorList>
            <person name="Stajich J.E."/>
            <person name="Amses K."/>
            <person name="Simmons R."/>
            <person name="Seto K."/>
            <person name="Myers J."/>
            <person name="Bonds A."/>
            <person name="Quandt C.A."/>
            <person name="Barry K."/>
            <person name="Liu P."/>
            <person name="Grigoriev I."/>
            <person name="Longcore J.E."/>
            <person name="James T.Y."/>
        </authorList>
    </citation>
    <scope>NUCLEOTIDE SEQUENCE</scope>
    <source>
        <strain evidence="3">JEL0513</strain>
    </source>
</reference>
<dbReference type="AlphaFoldDB" id="A0AAD5XGH2"/>
<organism evidence="3 4">
    <name type="scientific">Physocladia obscura</name>
    <dbReference type="NCBI Taxonomy" id="109957"/>
    <lineage>
        <taxon>Eukaryota</taxon>
        <taxon>Fungi</taxon>
        <taxon>Fungi incertae sedis</taxon>
        <taxon>Chytridiomycota</taxon>
        <taxon>Chytridiomycota incertae sedis</taxon>
        <taxon>Chytridiomycetes</taxon>
        <taxon>Chytridiales</taxon>
        <taxon>Chytriomycetaceae</taxon>
        <taxon>Physocladia</taxon>
    </lineage>
</organism>
<protein>
    <recommendedName>
        <fullName evidence="2">Pyridoxamine 5'-phosphate oxidase Alr4036 family FMN-binding domain-containing protein</fullName>
    </recommendedName>
</protein>
<dbReference type="Pfam" id="PF12766">
    <property type="entry name" value="Pyridox_oxase_2"/>
    <property type="match status" value="1"/>
</dbReference>
<comment type="caution">
    <text evidence="3">The sequence shown here is derived from an EMBL/GenBank/DDBJ whole genome shotgun (WGS) entry which is preliminary data.</text>
</comment>
<dbReference type="PANTHER" id="PTHR28243">
    <property type="entry name" value="AGL049CP"/>
    <property type="match status" value="1"/>
</dbReference>
<feature type="domain" description="Pyridoxamine 5'-phosphate oxidase Alr4036 family FMN-binding" evidence="2">
    <location>
        <begin position="70"/>
        <end position="184"/>
    </location>
</feature>
<proteinExistence type="predicted"/>
<dbReference type="Gene3D" id="2.30.110.10">
    <property type="entry name" value="Electron Transport, Fmn-binding Protein, Chain A"/>
    <property type="match status" value="1"/>
</dbReference>
<feature type="compositionally biased region" description="Low complexity" evidence="1">
    <location>
        <begin position="321"/>
        <end position="333"/>
    </location>
</feature>
<dbReference type="EMBL" id="JADGJH010000115">
    <property type="protein sequence ID" value="KAJ3137231.1"/>
    <property type="molecule type" value="Genomic_DNA"/>
</dbReference>
<dbReference type="InterPro" id="IPR012349">
    <property type="entry name" value="Split_barrel_FMN-bd"/>
</dbReference>
<feature type="region of interest" description="Disordered" evidence="1">
    <location>
        <begin position="313"/>
        <end position="351"/>
    </location>
</feature>
<dbReference type="InterPro" id="IPR024624">
    <property type="entry name" value="Pyridox_Oxase_Alr4036_FMN-bd"/>
</dbReference>
<dbReference type="SUPFAM" id="SSF50475">
    <property type="entry name" value="FMN-binding split barrel"/>
    <property type="match status" value="1"/>
</dbReference>
<dbReference type="GO" id="GO:0010181">
    <property type="term" value="F:FMN binding"/>
    <property type="evidence" value="ECO:0007669"/>
    <property type="project" value="InterPro"/>
</dbReference>
<evidence type="ECO:0000256" key="1">
    <source>
        <dbReference type="SAM" id="MobiDB-lite"/>
    </source>
</evidence>
<dbReference type="Proteomes" id="UP001211907">
    <property type="component" value="Unassembled WGS sequence"/>
</dbReference>
<accession>A0AAD5XGH2</accession>
<evidence type="ECO:0000313" key="4">
    <source>
        <dbReference type="Proteomes" id="UP001211907"/>
    </source>
</evidence>
<dbReference type="PANTHER" id="PTHR28243:SF1">
    <property type="entry name" value="PYRIDOXAMINE 5'-PHOSPHATE OXIDASE ALR4036 FAMILY FMN-BINDING DOMAIN-CONTAINING PROTEIN"/>
    <property type="match status" value="1"/>
</dbReference>
<gene>
    <name evidence="3" type="ORF">HK100_000739</name>
</gene>